<gene>
    <name evidence="2" type="ORF">H4F98_01645</name>
</gene>
<keyword evidence="3" id="KW-1185">Reference proteome</keyword>
<organism evidence="2 3">
    <name type="scientific">Marilutibacter spongiae</name>
    <dbReference type="NCBI Taxonomy" id="2025720"/>
    <lineage>
        <taxon>Bacteria</taxon>
        <taxon>Pseudomonadati</taxon>
        <taxon>Pseudomonadota</taxon>
        <taxon>Gammaproteobacteria</taxon>
        <taxon>Lysobacterales</taxon>
        <taxon>Lysobacteraceae</taxon>
        <taxon>Marilutibacter</taxon>
    </lineage>
</organism>
<dbReference type="RefSeq" id="WP_182684934.1">
    <property type="nucleotide sequence ID" value="NZ_JACHTF010000002.1"/>
</dbReference>
<dbReference type="InterPro" id="IPR001387">
    <property type="entry name" value="Cro/C1-type_HTH"/>
</dbReference>
<protein>
    <submittedName>
        <fullName evidence="2">Helix-turn-helix transcriptional regulator</fullName>
    </submittedName>
</protein>
<dbReference type="Proteomes" id="UP000523196">
    <property type="component" value="Unassembled WGS sequence"/>
</dbReference>
<dbReference type="InterPro" id="IPR010982">
    <property type="entry name" value="Lambda_DNA-bd_dom_sf"/>
</dbReference>
<dbReference type="Gene3D" id="1.10.260.40">
    <property type="entry name" value="lambda repressor-like DNA-binding domains"/>
    <property type="match status" value="1"/>
</dbReference>
<dbReference type="SMART" id="SM00530">
    <property type="entry name" value="HTH_XRE"/>
    <property type="match status" value="1"/>
</dbReference>
<dbReference type="EMBL" id="JACHTF010000002">
    <property type="protein sequence ID" value="MBB1059270.1"/>
    <property type="molecule type" value="Genomic_DNA"/>
</dbReference>
<dbReference type="Pfam" id="PF12844">
    <property type="entry name" value="HTH_19"/>
    <property type="match status" value="1"/>
</dbReference>
<sequence>MGSSTSPIDKALIGRRLATVRTGLKLSQGAFAEAVGVSKRSYVHYERGEREAPAGLIKAIYDQYGIDPVWLMSGDEIEPKVAGSPEIDFALINGVVGALDDELGRLGRQMRPEHRTRVIRALYQVALEQGRISQELVTDVVALAVARGR</sequence>
<dbReference type="CDD" id="cd00093">
    <property type="entry name" value="HTH_XRE"/>
    <property type="match status" value="1"/>
</dbReference>
<comment type="caution">
    <text evidence="2">The sequence shown here is derived from an EMBL/GenBank/DDBJ whole genome shotgun (WGS) entry which is preliminary data.</text>
</comment>
<dbReference type="SUPFAM" id="SSF47413">
    <property type="entry name" value="lambda repressor-like DNA-binding domains"/>
    <property type="match status" value="1"/>
</dbReference>
<evidence type="ECO:0000259" key="1">
    <source>
        <dbReference type="PROSITE" id="PS50943"/>
    </source>
</evidence>
<dbReference type="AlphaFoldDB" id="A0A7W3TJ29"/>
<evidence type="ECO:0000313" key="3">
    <source>
        <dbReference type="Proteomes" id="UP000523196"/>
    </source>
</evidence>
<name>A0A7W3TJ29_9GAMM</name>
<feature type="domain" description="HTH cro/C1-type" evidence="1">
    <location>
        <begin position="17"/>
        <end position="71"/>
    </location>
</feature>
<reference evidence="2 3" key="1">
    <citation type="submission" date="2020-08" db="EMBL/GenBank/DDBJ databases">
        <authorList>
            <person name="Xu S."/>
            <person name="Li A."/>
        </authorList>
    </citation>
    <scope>NUCLEOTIDE SEQUENCE [LARGE SCALE GENOMIC DNA]</scope>
    <source>
        <strain evidence="2 3">119BY6-57</strain>
    </source>
</reference>
<dbReference type="GO" id="GO:0003677">
    <property type="term" value="F:DNA binding"/>
    <property type="evidence" value="ECO:0007669"/>
    <property type="project" value="InterPro"/>
</dbReference>
<dbReference type="PROSITE" id="PS50943">
    <property type="entry name" value="HTH_CROC1"/>
    <property type="match status" value="1"/>
</dbReference>
<evidence type="ECO:0000313" key="2">
    <source>
        <dbReference type="EMBL" id="MBB1059270.1"/>
    </source>
</evidence>
<proteinExistence type="predicted"/>
<accession>A0A7W3TJ29</accession>